<dbReference type="SUPFAM" id="SSF49599">
    <property type="entry name" value="TRAF domain-like"/>
    <property type="match status" value="1"/>
</dbReference>
<dbReference type="CDD" id="cd00121">
    <property type="entry name" value="MATH"/>
    <property type="match status" value="1"/>
</dbReference>
<sequence>MDVESEYQESTSVTLEWTLRGLKNLFDSTKGDAKSKVTRSPRFGDGRWQILFYANAGVQKEGGDGYVSLYLSCEPTAEEKEAALSDNGRWLRGGMYKFSFELRNLDKTVLYNLKEAVNHSFSYKTANWGWAQFARRDSIYYQSPNVKSQDAFVIICNVVSTPAAPTSPPPCAQYTIPRPLLDTIGSLLDDPVYSDVQFVIAKRGHDSKTARRIWASKKILSSRAEYFATMFNSNFSEGLGTGLSVSHETPRVSSRSLGSGSPRSSFSSSIMDEFEDSDDEDDEVLDTCLTDGQGTTSSISTEEFSLILADTHIVEADSEHPDDGIPNISLSPPASPADSVGSVGKDNHSKDDGGPQSMTVVVKDVAYSTYKAILYYMYTDTIVFAPLSSSFSNSKVKSPPRTPMAQISNPMIAAESSNQMPGPKRILGDPPSSRAEWIVEWMQENPGRPAPCSAKAVYRVADKLDLAELKDRAAKHIFKALNVNNIAYEVFSPFAATFEEVRKVEMEFFLNHWHEIRGSESMRTVWQQIRSGRHPGFEEVWPLIAQSLEFKPSAPLQPLNAKASGAAQPQ</sequence>
<organism evidence="4 5">
    <name type="scientific">Ephemerocybe angulata</name>
    <dbReference type="NCBI Taxonomy" id="980116"/>
    <lineage>
        <taxon>Eukaryota</taxon>
        <taxon>Fungi</taxon>
        <taxon>Dikarya</taxon>
        <taxon>Basidiomycota</taxon>
        <taxon>Agaricomycotina</taxon>
        <taxon>Agaricomycetes</taxon>
        <taxon>Agaricomycetidae</taxon>
        <taxon>Agaricales</taxon>
        <taxon>Agaricineae</taxon>
        <taxon>Psathyrellaceae</taxon>
        <taxon>Ephemerocybe</taxon>
    </lineage>
</organism>
<dbReference type="Proteomes" id="UP000541558">
    <property type="component" value="Unassembled WGS sequence"/>
</dbReference>
<dbReference type="SMART" id="SM00225">
    <property type="entry name" value="BTB"/>
    <property type="match status" value="1"/>
</dbReference>
<feature type="compositionally biased region" description="Low complexity" evidence="1">
    <location>
        <begin position="253"/>
        <end position="271"/>
    </location>
</feature>
<name>A0A8H5FJR3_9AGAR</name>
<dbReference type="PROSITE" id="PS50144">
    <property type="entry name" value="MATH"/>
    <property type="match status" value="1"/>
</dbReference>
<reference evidence="4 5" key="1">
    <citation type="journal article" date="2020" name="ISME J.">
        <title>Uncovering the hidden diversity of litter-decomposition mechanisms in mushroom-forming fungi.</title>
        <authorList>
            <person name="Floudas D."/>
            <person name="Bentzer J."/>
            <person name="Ahren D."/>
            <person name="Johansson T."/>
            <person name="Persson P."/>
            <person name="Tunlid A."/>
        </authorList>
    </citation>
    <scope>NUCLEOTIDE SEQUENCE [LARGE SCALE GENOMIC DNA]</scope>
    <source>
        <strain evidence="4 5">CBS 175.51</strain>
    </source>
</reference>
<proteinExistence type="predicted"/>
<dbReference type="AlphaFoldDB" id="A0A8H5FJR3"/>
<dbReference type="Gene3D" id="3.30.710.10">
    <property type="entry name" value="Potassium Channel Kv1.1, Chain A"/>
    <property type="match status" value="2"/>
</dbReference>
<dbReference type="InterPro" id="IPR002083">
    <property type="entry name" value="MATH/TRAF_dom"/>
</dbReference>
<dbReference type="InterPro" id="IPR011333">
    <property type="entry name" value="SKP1/BTB/POZ_sf"/>
</dbReference>
<evidence type="ECO:0000313" key="4">
    <source>
        <dbReference type="EMBL" id="KAF5338938.1"/>
    </source>
</evidence>
<evidence type="ECO:0000313" key="5">
    <source>
        <dbReference type="Proteomes" id="UP000541558"/>
    </source>
</evidence>
<keyword evidence="5" id="KW-1185">Reference proteome</keyword>
<dbReference type="GO" id="GO:0030163">
    <property type="term" value="P:protein catabolic process"/>
    <property type="evidence" value="ECO:0007669"/>
    <property type="project" value="UniProtKB-ARBA"/>
</dbReference>
<dbReference type="PANTHER" id="PTHR24413">
    <property type="entry name" value="SPECKLE-TYPE POZ PROTEIN"/>
    <property type="match status" value="1"/>
</dbReference>
<dbReference type="Gene3D" id="2.60.210.10">
    <property type="entry name" value="Apoptosis, Tumor Necrosis Factor Receptor Associated Protein 2, Chain A"/>
    <property type="match status" value="1"/>
</dbReference>
<feature type="domain" description="MATH" evidence="3">
    <location>
        <begin position="12"/>
        <end position="158"/>
    </location>
</feature>
<dbReference type="PROSITE" id="PS50097">
    <property type="entry name" value="BTB"/>
    <property type="match status" value="1"/>
</dbReference>
<accession>A0A8H5FJR3</accession>
<protein>
    <recommendedName>
        <fullName evidence="6">MATH domain-containing protein</fullName>
    </recommendedName>
</protein>
<dbReference type="SUPFAM" id="SSF54695">
    <property type="entry name" value="POZ domain"/>
    <property type="match status" value="1"/>
</dbReference>
<evidence type="ECO:0000259" key="3">
    <source>
        <dbReference type="PROSITE" id="PS50144"/>
    </source>
</evidence>
<evidence type="ECO:0008006" key="6">
    <source>
        <dbReference type="Google" id="ProtNLM"/>
    </source>
</evidence>
<dbReference type="InterPro" id="IPR008974">
    <property type="entry name" value="TRAF-like"/>
</dbReference>
<dbReference type="OrthoDB" id="6359816at2759"/>
<comment type="caution">
    <text evidence="4">The sequence shown here is derived from an EMBL/GenBank/DDBJ whole genome shotgun (WGS) entry which is preliminary data.</text>
</comment>
<dbReference type="InterPro" id="IPR000210">
    <property type="entry name" value="BTB/POZ_dom"/>
</dbReference>
<feature type="domain" description="BTB" evidence="2">
    <location>
        <begin position="194"/>
        <end position="237"/>
    </location>
</feature>
<feature type="compositionally biased region" description="Acidic residues" evidence="1">
    <location>
        <begin position="272"/>
        <end position="285"/>
    </location>
</feature>
<evidence type="ECO:0000259" key="2">
    <source>
        <dbReference type="PROSITE" id="PS50097"/>
    </source>
</evidence>
<feature type="region of interest" description="Disordered" evidence="1">
    <location>
        <begin position="245"/>
        <end position="285"/>
    </location>
</feature>
<dbReference type="EMBL" id="JAACJK010000010">
    <property type="protein sequence ID" value="KAF5338938.1"/>
    <property type="molecule type" value="Genomic_DNA"/>
</dbReference>
<feature type="region of interest" description="Disordered" evidence="1">
    <location>
        <begin position="317"/>
        <end position="357"/>
    </location>
</feature>
<gene>
    <name evidence="4" type="ORF">D9611_008707</name>
</gene>
<evidence type="ECO:0000256" key="1">
    <source>
        <dbReference type="SAM" id="MobiDB-lite"/>
    </source>
</evidence>